<feature type="domain" description="Anti-sigma-28 factor FlgM C-terminal" evidence="9">
    <location>
        <begin position="41"/>
        <end position="86"/>
    </location>
</feature>
<evidence type="ECO:0000259" key="9">
    <source>
        <dbReference type="Pfam" id="PF04316"/>
    </source>
</evidence>
<evidence type="ECO:0000256" key="7">
    <source>
        <dbReference type="ARBA" id="ARBA00024739"/>
    </source>
</evidence>
<comment type="caution">
    <text evidence="10">The sequence shown here is derived from an EMBL/GenBank/DDBJ whole genome shotgun (WGS) entry which is preliminary data.</text>
</comment>
<dbReference type="InterPro" id="IPR007412">
    <property type="entry name" value="FlgM"/>
</dbReference>
<comment type="function">
    <text evidence="7">Responsible for the coupling of flagellin expression to flagellar assembly by preventing expression of the flagellin genes when a component of the middle class of proteins is defective. It negatively regulates flagellar genes by inhibiting the activity of FliA by directly binding to FliA.</text>
</comment>
<dbReference type="OrthoDB" id="7392062at2"/>
<keyword evidence="10" id="KW-0966">Cell projection</keyword>
<dbReference type="NCBIfam" id="TIGR03824">
    <property type="entry name" value="FlgM_jcvi"/>
    <property type="match status" value="1"/>
</dbReference>
<keyword evidence="10" id="KW-0282">Flagellum</keyword>
<keyword evidence="11" id="KW-1185">Reference proteome</keyword>
<evidence type="ECO:0000256" key="8">
    <source>
        <dbReference type="ARBA" id="ARBA00030117"/>
    </source>
</evidence>
<evidence type="ECO:0000256" key="3">
    <source>
        <dbReference type="ARBA" id="ARBA00022491"/>
    </source>
</evidence>
<organism evidence="10 11">
    <name type="scientific">Sphingobium fluviale</name>
    <dbReference type="NCBI Taxonomy" id="2506423"/>
    <lineage>
        <taxon>Bacteria</taxon>
        <taxon>Pseudomonadati</taxon>
        <taxon>Pseudomonadota</taxon>
        <taxon>Alphaproteobacteria</taxon>
        <taxon>Sphingomonadales</taxon>
        <taxon>Sphingomonadaceae</taxon>
        <taxon>Sphingobium</taxon>
    </lineage>
</organism>
<comment type="similarity">
    <text evidence="1">Belongs to the FlgM family.</text>
</comment>
<keyword evidence="5" id="KW-0805">Transcription regulation</keyword>
<protein>
    <recommendedName>
        <fullName evidence="2">Negative regulator of flagellin synthesis</fullName>
    </recommendedName>
    <alternativeName>
        <fullName evidence="8">Anti-sigma-28 factor</fullName>
    </alternativeName>
</protein>
<dbReference type="Proteomes" id="UP000290958">
    <property type="component" value="Unassembled WGS sequence"/>
</dbReference>
<gene>
    <name evidence="10" type="primary">flgM</name>
    <name evidence="10" type="ORF">EQG66_04860</name>
</gene>
<keyword evidence="3" id="KW-0678">Repressor</keyword>
<dbReference type="InterPro" id="IPR035890">
    <property type="entry name" value="Anti-sigma-28_factor_FlgM_sf"/>
</dbReference>
<evidence type="ECO:0000313" key="10">
    <source>
        <dbReference type="EMBL" id="RXR29872.1"/>
    </source>
</evidence>
<dbReference type="GO" id="GO:0044781">
    <property type="term" value="P:bacterial-type flagellum organization"/>
    <property type="evidence" value="ECO:0007669"/>
    <property type="project" value="UniProtKB-KW"/>
</dbReference>
<keyword evidence="10" id="KW-0969">Cilium</keyword>
<evidence type="ECO:0000256" key="5">
    <source>
        <dbReference type="ARBA" id="ARBA00023015"/>
    </source>
</evidence>
<accession>A0A4Q1KJR5</accession>
<keyword evidence="4" id="KW-1005">Bacterial flagellum biogenesis</keyword>
<evidence type="ECO:0000256" key="6">
    <source>
        <dbReference type="ARBA" id="ARBA00023163"/>
    </source>
</evidence>
<sequence length="92" mass="9289">MIKSVGPSFGTPVALGSVRENGKSKAAEKIGHGNAVAAVASSNATPIRNMAAEGAPVDFDKVLAIKEAIAAGNYPVNAAKIAERMIALDLGE</sequence>
<evidence type="ECO:0000256" key="1">
    <source>
        <dbReference type="ARBA" id="ARBA00005322"/>
    </source>
</evidence>
<evidence type="ECO:0000256" key="2">
    <source>
        <dbReference type="ARBA" id="ARBA00017823"/>
    </source>
</evidence>
<dbReference type="RefSeq" id="WP_129403409.1">
    <property type="nucleotide sequence ID" value="NZ_SBKP01000003.1"/>
</dbReference>
<dbReference type="GO" id="GO:0045892">
    <property type="term" value="P:negative regulation of DNA-templated transcription"/>
    <property type="evidence" value="ECO:0007669"/>
    <property type="project" value="InterPro"/>
</dbReference>
<keyword evidence="6" id="KW-0804">Transcription</keyword>
<dbReference type="AlphaFoldDB" id="A0A4Q1KJR5"/>
<evidence type="ECO:0000256" key="4">
    <source>
        <dbReference type="ARBA" id="ARBA00022795"/>
    </source>
</evidence>
<dbReference type="SUPFAM" id="SSF101498">
    <property type="entry name" value="Anti-sigma factor FlgM"/>
    <property type="match status" value="1"/>
</dbReference>
<evidence type="ECO:0000313" key="11">
    <source>
        <dbReference type="Proteomes" id="UP000290958"/>
    </source>
</evidence>
<dbReference type="Pfam" id="PF04316">
    <property type="entry name" value="FlgM"/>
    <property type="match status" value="1"/>
</dbReference>
<dbReference type="InterPro" id="IPR031316">
    <property type="entry name" value="FlgM_C"/>
</dbReference>
<reference evidence="11" key="1">
    <citation type="submission" date="2019-01" db="EMBL/GenBank/DDBJ databases">
        <title>Cytophagaceae bacterium strain CAR-16.</title>
        <authorList>
            <person name="Chen W.-M."/>
        </authorList>
    </citation>
    <scope>NUCLEOTIDE SEQUENCE [LARGE SCALE GENOMIC DNA]</scope>
    <source>
        <strain evidence="11">CHR27</strain>
    </source>
</reference>
<name>A0A4Q1KJR5_9SPHN</name>
<proteinExistence type="inferred from homology"/>
<dbReference type="EMBL" id="SBKP01000003">
    <property type="protein sequence ID" value="RXR29872.1"/>
    <property type="molecule type" value="Genomic_DNA"/>
</dbReference>